<protein>
    <submittedName>
        <fullName evidence="1">Uncharacterized protein</fullName>
    </submittedName>
</protein>
<evidence type="ECO:0000313" key="2">
    <source>
        <dbReference type="Proteomes" id="UP000788993"/>
    </source>
</evidence>
<evidence type="ECO:0000313" key="1">
    <source>
        <dbReference type="EMBL" id="KAH3676715.1"/>
    </source>
</evidence>
<keyword evidence="2" id="KW-1185">Reference proteome</keyword>
<accession>A0A9P8TFI1</accession>
<comment type="caution">
    <text evidence="1">The sequence shown here is derived from an EMBL/GenBank/DDBJ whole genome shotgun (WGS) entry which is preliminary data.</text>
</comment>
<sequence length="240" mass="26406">MKTESELRFGEFLYVRIELCPTYSMINSPVLRSSISLNAALRAVTETSPWSTAIASFRTLPSPRFLCTESKSGVHLKVFPWVTLWSTISEAGCSGLSDLAVYRDFVHLLSSVGVITHLVSPSFRLFLKGTLMVYKSTRSSHTETSFSMSLTDTNEASARILGSLKESASKAAEQFLPTLGPLITRSTGFLAIWLIPMSAQVAGVPSRRHHSFMLGSLIRSAFGYENGPWKELSDGWSIAE</sequence>
<dbReference type="Proteomes" id="UP000788993">
    <property type="component" value="Unassembled WGS sequence"/>
</dbReference>
<dbReference type="AlphaFoldDB" id="A0A9P8TFI1"/>
<organism evidence="1 2">
    <name type="scientific">Ogataea polymorpha</name>
    <dbReference type="NCBI Taxonomy" id="460523"/>
    <lineage>
        <taxon>Eukaryota</taxon>
        <taxon>Fungi</taxon>
        <taxon>Dikarya</taxon>
        <taxon>Ascomycota</taxon>
        <taxon>Saccharomycotina</taxon>
        <taxon>Pichiomycetes</taxon>
        <taxon>Pichiales</taxon>
        <taxon>Pichiaceae</taxon>
        <taxon>Ogataea</taxon>
    </lineage>
</organism>
<dbReference type="EMBL" id="JAEUBD010000146">
    <property type="protein sequence ID" value="KAH3676715.1"/>
    <property type="molecule type" value="Genomic_DNA"/>
</dbReference>
<gene>
    <name evidence="1" type="ORF">OGATHE_001204</name>
</gene>
<reference evidence="1" key="2">
    <citation type="submission" date="2021-01" db="EMBL/GenBank/DDBJ databases">
        <authorList>
            <person name="Schikora-Tamarit M.A."/>
        </authorList>
    </citation>
    <scope>NUCLEOTIDE SEQUENCE</scope>
    <source>
        <strain evidence="1">NCAIM Y.01608</strain>
    </source>
</reference>
<name>A0A9P8TFI1_9ASCO</name>
<proteinExistence type="predicted"/>
<reference evidence="1" key="1">
    <citation type="journal article" date="2021" name="Open Biol.">
        <title>Shared evolutionary footprints suggest mitochondrial oxidative damage underlies multiple complex I losses in fungi.</title>
        <authorList>
            <person name="Schikora-Tamarit M.A."/>
            <person name="Marcet-Houben M."/>
            <person name="Nosek J."/>
            <person name="Gabaldon T."/>
        </authorList>
    </citation>
    <scope>NUCLEOTIDE SEQUENCE</scope>
    <source>
        <strain evidence="1">NCAIM Y.01608</strain>
    </source>
</reference>